<dbReference type="EMBL" id="QCYY01002507">
    <property type="protein sequence ID" value="ROT69879.1"/>
    <property type="molecule type" value="Genomic_DNA"/>
</dbReference>
<dbReference type="Gene3D" id="3.10.100.10">
    <property type="entry name" value="Mannose-Binding Protein A, subunit A"/>
    <property type="match status" value="1"/>
</dbReference>
<dbReference type="SUPFAM" id="SSF56436">
    <property type="entry name" value="C-type lectin-like"/>
    <property type="match status" value="1"/>
</dbReference>
<dbReference type="InterPro" id="IPR016187">
    <property type="entry name" value="CTDL_fold"/>
</dbReference>
<dbReference type="GO" id="GO:0030246">
    <property type="term" value="F:carbohydrate binding"/>
    <property type="evidence" value="ECO:0007669"/>
    <property type="project" value="UniProtKB-KW"/>
</dbReference>
<dbReference type="InterPro" id="IPR001304">
    <property type="entry name" value="C-type_lectin-like"/>
</dbReference>
<gene>
    <name evidence="3" type="ORF">C7M84_011895</name>
</gene>
<feature type="signal peptide" evidence="1">
    <location>
        <begin position="1"/>
        <end position="20"/>
    </location>
</feature>
<dbReference type="AlphaFoldDB" id="A0A3R7MUA3"/>
<sequence>MGFGGRVLACVLALASAGLAMECPAGFFEAAGGCFVVHTQPSTGQTDLDWAGARTLCQGLSDSVWTVDLAVFDSSEQLAAVSEAWITIGASYPYAYPYMWIGVERQGEAWTWLDGRPLSRFSNMWRVDYPDEAYDTGVYLEDYGLSNGANVFGRLYVGNSGHKWLRRYMCRAK</sequence>
<dbReference type="Proteomes" id="UP000283509">
    <property type="component" value="Unassembled WGS sequence"/>
</dbReference>
<comment type="caution">
    <text evidence="3">The sequence shown here is derived from an EMBL/GenBank/DDBJ whole genome shotgun (WGS) entry which is preliminary data.</text>
</comment>
<keyword evidence="1" id="KW-0732">Signal</keyword>
<feature type="domain" description="C-type lectin" evidence="2">
    <location>
        <begin position="30"/>
        <end position="131"/>
    </location>
</feature>
<keyword evidence="3" id="KW-0430">Lectin</keyword>
<dbReference type="SMART" id="SM00034">
    <property type="entry name" value="CLECT"/>
    <property type="match status" value="1"/>
</dbReference>
<feature type="chain" id="PRO_5018650627" evidence="1">
    <location>
        <begin position="21"/>
        <end position="173"/>
    </location>
</feature>
<evidence type="ECO:0000256" key="1">
    <source>
        <dbReference type="SAM" id="SignalP"/>
    </source>
</evidence>
<reference evidence="3 4" key="1">
    <citation type="submission" date="2018-04" db="EMBL/GenBank/DDBJ databases">
        <authorList>
            <person name="Zhang X."/>
            <person name="Yuan J."/>
            <person name="Li F."/>
            <person name="Xiang J."/>
        </authorList>
    </citation>
    <scope>NUCLEOTIDE SEQUENCE [LARGE SCALE GENOMIC DNA]</scope>
    <source>
        <tissue evidence="3">Muscle</tissue>
    </source>
</reference>
<proteinExistence type="predicted"/>
<organism evidence="3 4">
    <name type="scientific">Penaeus vannamei</name>
    <name type="common">Whiteleg shrimp</name>
    <name type="synonym">Litopenaeus vannamei</name>
    <dbReference type="NCBI Taxonomy" id="6689"/>
    <lineage>
        <taxon>Eukaryota</taxon>
        <taxon>Metazoa</taxon>
        <taxon>Ecdysozoa</taxon>
        <taxon>Arthropoda</taxon>
        <taxon>Crustacea</taxon>
        <taxon>Multicrustacea</taxon>
        <taxon>Malacostraca</taxon>
        <taxon>Eumalacostraca</taxon>
        <taxon>Eucarida</taxon>
        <taxon>Decapoda</taxon>
        <taxon>Dendrobranchiata</taxon>
        <taxon>Penaeoidea</taxon>
        <taxon>Penaeidae</taxon>
        <taxon>Penaeus</taxon>
    </lineage>
</organism>
<evidence type="ECO:0000313" key="4">
    <source>
        <dbReference type="Proteomes" id="UP000283509"/>
    </source>
</evidence>
<accession>A0A3R7MUA3</accession>
<reference evidence="3 4" key="2">
    <citation type="submission" date="2019-01" db="EMBL/GenBank/DDBJ databases">
        <title>The decoding of complex shrimp genome reveals the adaptation for benthos swimmer, frequently molting mechanism and breeding impact on genome.</title>
        <authorList>
            <person name="Sun Y."/>
            <person name="Gao Y."/>
            <person name="Yu Y."/>
        </authorList>
    </citation>
    <scope>NUCLEOTIDE SEQUENCE [LARGE SCALE GENOMIC DNA]</scope>
    <source>
        <tissue evidence="3">Muscle</tissue>
    </source>
</reference>
<dbReference type="OrthoDB" id="6335738at2759"/>
<keyword evidence="4" id="KW-1185">Reference proteome</keyword>
<protein>
    <submittedName>
        <fullName evidence="3">C-type lectin</fullName>
    </submittedName>
</protein>
<evidence type="ECO:0000313" key="3">
    <source>
        <dbReference type="EMBL" id="ROT69879.1"/>
    </source>
</evidence>
<dbReference type="InterPro" id="IPR016186">
    <property type="entry name" value="C-type_lectin-like/link_sf"/>
</dbReference>
<dbReference type="PROSITE" id="PS50041">
    <property type="entry name" value="C_TYPE_LECTIN_2"/>
    <property type="match status" value="1"/>
</dbReference>
<dbReference type="CDD" id="cd00037">
    <property type="entry name" value="CLECT"/>
    <property type="match status" value="1"/>
</dbReference>
<name>A0A3R7MUA3_PENVA</name>
<evidence type="ECO:0000259" key="2">
    <source>
        <dbReference type="PROSITE" id="PS50041"/>
    </source>
</evidence>